<dbReference type="Pfam" id="PF07310">
    <property type="entry name" value="PAS_5"/>
    <property type="match status" value="1"/>
</dbReference>
<proteinExistence type="predicted"/>
<evidence type="ECO:0000313" key="2">
    <source>
        <dbReference type="Proteomes" id="UP000273675"/>
    </source>
</evidence>
<dbReference type="OrthoDB" id="8478628at2"/>
<accession>A0A495DCM7</accession>
<dbReference type="EMBL" id="RBIM01000003">
    <property type="protein sequence ID" value="RKR00013.1"/>
    <property type="molecule type" value="Genomic_DNA"/>
</dbReference>
<dbReference type="RefSeq" id="WP_075189302.1">
    <property type="nucleotide sequence ID" value="NZ_RBIM01000003.1"/>
</dbReference>
<gene>
    <name evidence="1" type="ORF">C7435_1210</name>
</gene>
<reference evidence="1 2" key="1">
    <citation type="submission" date="2018-10" db="EMBL/GenBank/DDBJ databases">
        <title>Genomic Encyclopedia of Type Strains, Phase IV (KMG-IV): sequencing the most valuable type-strain genomes for metagenomic binning, comparative biology and taxonomic classification.</title>
        <authorList>
            <person name="Goeker M."/>
        </authorList>
    </citation>
    <scope>NUCLEOTIDE SEQUENCE [LARGE SCALE GENOMIC DNA]</scope>
    <source>
        <strain evidence="1 2">DSM 4734</strain>
    </source>
</reference>
<protein>
    <recommendedName>
        <fullName evidence="3">PAS domain-containing protein</fullName>
    </recommendedName>
</protein>
<name>A0A495DCM7_9PROT</name>
<sequence length="186" mass="20849">MRHAQSKALHAYWQTRRQGGAAPHRADIEPQDIARLLGHVFILWRADPQHHIFRLAGTHLCDLYQREFRDQNFLSLWRGHDRTHVQAVLEASITGCAPASLIARASSLDMHQLPVEISFLPLRGPSGTIDRTLGLFQPLDTTDAFKGRPVVRTSLREIHPPAIPGHIFPGLAVDNGARMQKVANDQ</sequence>
<dbReference type="AlphaFoldDB" id="A0A495DCM7"/>
<dbReference type="Proteomes" id="UP000273675">
    <property type="component" value="Unassembled WGS sequence"/>
</dbReference>
<comment type="caution">
    <text evidence="1">The sequence shown here is derived from an EMBL/GenBank/DDBJ whole genome shotgun (WGS) entry which is preliminary data.</text>
</comment>
<dbReference type="PIRSF" id="PIRSF031878">
    <property type="entry name" value="UCP031878"/>
    <property type="match status" value="1"/>
</dbReference>
<evidence type="ECO:0000313" key="1">
    <source>
        <dbReference type="EMBL" id="RKR00013.1"/>
    </source>
</evidence>
<organism evidence="1 2">
    <name type="scientific">Maricaulis maris</name>
    <dbReference type="NCBI Taxonomy" id="74318"/>
    <lineage>
        <taxon>Bacteria</taxon>
        <taxon>Pseudomonadati</taxon>
        <taxon>Pseudomonadota</taxon>
        <taxon>Alphaproteobacteria</taxon>
        <taxon>Maricaulales</taxon>
        <taxon>Maricaulaceae</taxon>
        <taxon>Maricaulis</taxon>
    </lineage>
</organism>
<evidence type="ECO:0008006" key="3">
    <source>
        <dbReference type="Google" id="ProtNLM"/>
    </source>
</evidence>
<dbReference type="InterPro" id="IPR009922">
    <property type="entry name" value="DUF1457"/>
</dbReference>